<dbReference type="PROSITE" id="PS01302">
    <property type="entry name" value="UPF0758"/>
    <property type="match status" value="1"/>
</dbReference>
<evidence type="ECO:0000256" key="1">
    <source>
        <dbReference type="ARBA" id="ARBA00022670"/>
    </source>
</evidence>
<dbReference type="InterPro" id="IPR025657">
    <property type="entry name" value="RadC_JAB"/>
</dbReference>
<comment type="caution">
    <text evidence="7">The sequence shown here is derived from an EMBL/GenBank/DDBJ whole genome shotgun (WGS) entry which is preliminary data.</text>
</comment>
<proteinExistence type="predicted"/>
<dbReference type="GO" id="GO:0046872">
    <property type="term" value="F:metal ion binding"/>
    <property type="evidence" value="ECO:0007669"/>
    <property type="project" value="UniProtKB-KW"/>
</dbReference>
<gene>
    <name evidence="7" type="ORF">E6Q11_03010</name>
</gene>
<dbReference type="CDD" id="cd08071">
    <property type="entry name" value="MPN_DUF2466"/>
    <property type="match status" value="1"/>
</dbReference>
<dbReference type="InterPro" id="IPR037518">
    <property type="entry name" value="MPN"/>
</dbReference>
<evidence type="ECO:0000256" key="2">
    <source>
        <dbReference type="ARBA" id="ARBA00022723"/>
    </source>
</evidence>
<sequence length="149" mass="16725">MREVKESNAIYQALAILENRVRQPEAYITQPSDIIDLLRLRMANKDREVFTVVFLDTRHGVISVDDMFLGNLSGCAVYMNPIARRAVTLNAAAIIVAHNHPSGVAEPSHADRELTNRLYDAMKLLEIRLLDHVVTAGVHYVSFSDPGWL</sequence>
<dbReference type="InterPro" id="IPR001405">
    <property type="entry name" value="UPF0758"/>
</dbReference>
<reference evidence="7 8" key="1">
    <citation type="submission" date="2018-09" db="EMBL/GenBank/DDBJ databases">
        <title>Metagenome Assembled Genomes from an Advanced Water Purification Facility.</title>
        <authorList>
            <person name="Stamps B.W."/>
            <person name="Spear J.R."/>
        </authorList>
    </citation>
    <scope>NUCLEOTIDE SEQUENCE [LARGE SCALE GENOMIC DNA]</scope>
    <source>
        <strain evidence="7">Bin_63_2</strain>
    </source>
</reference>
<feature type="domain" description="MPN" evidence="6">
    <location>
        <begin position="27"/>
        <end position="149"/>
    </location>
</feature>
<dbReference type="Proteomes" id="UP000321026">
    <property type="component" value="Unassembled WGS sequence"/>
</dbReference>
<organism evidence="7 8">
    <name type="scientific">Candidatus Dojkabacteria bacterium</name>
    <dbReference type="NCBI Taxonomy" id="2099670"/>
    <lineage>
        <taxon>Bacteria</taxon>
        <taxon>Candidatus Dojkabacteria</taxon>
    </lineage>
</organism>
<dbReference type="SUPFAM" id="SSF102712">
    <property type="entry name" value="JAB1/MPN domain"/>
    <property type="match status" value="1"/>
</dbReference>
<dbReference type="InterPro" id="IPR020891">
    <property type="entry name" value="UPF0758_CS"/>
</dbReference>
<dbReference type="Pfam" id="PF04002">
    <property type="entry name" value="RadC"/>
    <property type="match status" value="1"/>
</dbReference>
<name>A0A5C7J8J2_9BACT</name>
<dbReference type="PANTHER" id="PTHR30471">
    <property type="entry name" value="DNA REPAIR PROTEIN RADC"/>
    <property type="match status" value="1"/>
</dbReference>
<accession>A0A5C7J8J2</accession>
<dbReference type="PROSITE" id="PS50249">
    <property type="entry name" value="MPN"/>
    <property type="match status" value="1"/>
</dbReference>
<evidence type="ECO:0000259" key="6">
    <source>
        <dbReference type="PROSITE" id="PS50249"/>
    </source>
</evidence>
<keyword evidence="4" id="KW-0862">Zinc</keyword>
<evidence type="ECO:0000256" key="5">
    <source>
        <dbReference type="ARBA" id="ARBA00023049"/>
    </source>
</evidence>
<dbReference type="PANTHER" id="PTHR30471:SF3">
    <property type="entry name" value="UPF0758 PROTEIN YEES-RELATED"/>
    <property type="match status" value="1"/>
</dbReference>
<dbReference type="GO" id="GO:0008237">
    <property type="term" value="F:metallopeptidase activity"/>
    <property type="evidence" value="ECO:0007669"/>
    <property type="project" value="UniProtKB-KW"/>
</dbReference>
<evidence type="ECO:0000313" key="7">
    <source>
        <dbReference type="EMBL" id="TXG77242.1"/>
    </source>
</evidence>
<protein>
    <recommendedName>
        <fullName evidence="6">MPN domain-containing protein</fullName>
    </recommendedName>
</protein>
<evidence type="ECO:0000256" key="3">
    <source>
        <dbReference type="ARBA" id="ARBA00022801"/>
    </source>
</evidence>
<evidence type="ECO:0000256" key="4">
    <source>
        <dbReference type="ARBA" id="ARBA00022833"/>
    </source>
</evidence>
<dbReference type="GO" id="GO:0006508">
    <property type="term" value="P:proteolysis"/>
    <property type="evidence" value="ECO:0007669"/>
    <property type="project" value="UniProtKB-KW"/>
</dbReference>
<evidence type="ECO:0000313" key="8">
    <source>
        <dbReference type="Proteomes" id="UP000321026"/>
    </source>
</evidence>
<dbReference type="Gene3D" id="3.40.140.10">
    <property type="entry name" value="Cytidine Deaminase, domain 2"/>
    <property type="match status" value="1"/>
</dbReference>
<keyword evidence="3" id="KW-0378">Hydrolase</keyword>
<keyword evidence="5" id="KW-0482">Metalloprotease</keyword>
<dbReference type="AlphaFoldDB" id="A0A5C7J8J2"/>
<keyword evidence="2" id="KW-0479">Metal-binding</keyword>
<dbReference type="EMBL" id="SSDS01000050">
    <property type="protein sequence ID" value="TXG77242.1"/>
    <property type="molecule type" value="Genomic_DNA"/>
</dbReference>
<keyword evidence="1" id="KW-0645">Protease</keyword>